<feature type="transmembrane region" description="Helical" evidence="12">
    <location>
        <begin position="1571"/>
        <end position="1589"/>
    </location>
</feature>
<feature type="transmembrane region" description="Helical" evidence="12">
    <location>
        <begin position="423"/>
        <end position="447"/>
    </location>
</feature>
<feature type="transmembrane region" description="Helical" evidence="12">
    <location>
        <begin position="20"/>
        <end position="42"/>
    </location>
</feature>
<dbReference type="InterPro" id="IPR001734">
    <property type="entry name" value="Na/solute_symporter"/>
</dbReference>
<name>A0A182P0H2_9DIPT</name>
<comment type="similarity">
    <text evidence="2">Belongs to the sodium:solute symporter (SSF) (TC 2.A.21) family.</text>
</comment>
<feature type="transmembrane region" description="Helical" evidence="12">
    <location>
        <begin position="97"/>
        <end position="116"/>
    </location>
</feature>
<evidence type="ECO:0000256" key="7">
    <source>
        <dbReference type="ARBA" id="ARBA00023053"/>
    </source>
</evidence>
<comment type="subcellular location">
    <subcellularLocation>
        <location evidence="1">Cell membrane</location>
        <topology evidence="1">Multi-pass membrane protein</topology>
    </subcellularLocation>
</comment>
<dbReference type="PANTHER" id="PTHR42985">
    <property type="entry name" value="SODIUM-COUPLED MONOCARBOXYLATE TRANSPORTER"/>
    <property type="match status" value="1"/>
</dbReference>
<dbReference type="GO" id="GO:0006814">
    <property type="term" value="P:sodium ion transport"/>
    <property type="evidence" value="ECO:0007669"/>
    <property type="project" value="UniProtKB-KW"/>
</dbReference>
<keyword evidence="4" id="KW-1003">Cell membrane</keyword>
<evidence type="ECO:0000256" key="8">
    <source>
        <dbReference type="ARBA" id="ARBA00023065"/>
    </source>
</evidence>
<evidence type="ECO:0000256" key="12">
    <source>
        <dbReference type="SAM" id="Phobius"/>
    </source>
</evidence>
<feature type="transmembrane region" description="Helical" evidence="12">
    <location>
        <begin position="1521"/>
        <end position="1541"/>
    </location>
</feature>
<keyword evidence="8" id="KW-0406">Ion transport</keyword>
<evidence type="ECO:0000256" key="2">
    <source>
        <dbReference type="ARBA" id="ARBA00006434"/>
    </source>
</evidence>
<feature type="transmembrane region" description="Helical" evidence="12">
    <location>
        <begin position="234"/>
        <end position="254"/>
    </location>
</feature>
<dbReference type="PANTHER" id="PTHR42985:SF41">
    <property type="entry name" value="GH19970P-RELATED"/>
    <property type="match status" value="1"/>
</dbReference>
<dbReference type="CDD" id="cd11492">
    <property type="entry name" value="SLC5sbd_NIS-SMVT"/>
    <property type="match status" value="3"/>
</dbReference>
<feature type="region of interest" description="Disordered" evidence="11">
    <location>
        <begin position="695"/>
        <end position="725"/>
    </location>
</feature>
<feature type="transmembrane region" description="Helical" evidence="12">
    <location>
        <begin position="930"/>
        <end position="948"/>
    </location>
</feature>
<dbReference type="Proteomes" id="UP000075885">
    <property type="component" value="Unassembled WGS sequence"/>
</dbReference>
<keyword evidence="6 12" id="KW-1133">Transmembrane helix</keyword>
<evidence type="ECO:0000256" key="9">
    <source>
        <dbReference type="ARBA" id="ARBA00023136"/>
    </source>
</evidence>
<feature type="compositionally biased region" description="Basic and acidic residues" evidence="11">
    <location>
        <begin position="1343"/>
        <end position="1359"/>
    </location>
</feature>
<dbReference type="Gene3D" id="1.20.1730.10">
    <property type="entry name" value="Sodium/glucose cotransporter"/>
    <property type="match status" value="3"/>
</dbReference>
<feature type="region of interest" description="Disordered" evidence="11">
    <location>
        <begin position="51"/>
        <end position="78"/>
    </location>
</feature>
<feature type="transmembrane region" description="Helical" evidence="12">
    <location>
        <begin position="453"/>
        <end position="478"/>
    </location>
</feature>
<evidence type="ECO:0000256" key="5">
    <source>
        <dbReference type="ARBA" id="ARBA00022692"/>
    </source>
</evidence>
<keyword evidence="3" id="KW-0813">Transport</keyword>
<organism evidence="13 14">
    <name type="scientific">Anopheles epiroticus</name>
    <dbReference type="NCBI Taxonomy" id="199890"/>
    <lineage>
        <taxon>Eukaryota</taxon>
        <taxon>Metazoa</taxon>
        <taxon>Ecdysozoa</taxon>
        <taxon>Arthropoda</taxon>
        <taxon>Hexapoda</taxon>
        <taxon>Insecta</taxon>
        <taxon>Pterygota</taxon>
        <taxon>Neoptera</taxon>
        <taxon>Endopterygota</taxon>
        <taxon>Diptera</taxon>
        <taxon>Nematocera</taxon>
        <taxon>Culicoidea</taxon>
        <taxon>Culicidae</taxon>
        <taxon>Anophelinae</taxon>
        <taxon>Anopheles</taxon>
    </lineage>
</organism>
<evidence type="ECO:0008006" key="15">
    <source>
        <dbReference type="Google" id="ProtNLM"/>
    </source>
</evidence>
<dbReference type="InterPro" id="IPR038377">
    <property type="entry name" value="Na/Glc_symporter_sf"/>
</dbReference>
<feature type="transmembrane region" description="Helical" evidence="12">
    <location>
        <begin position="380"/>
        <end position="402"/>
    </location>
</feature>
<accession>A0A182P0H2</accession>
<evidence type="ECO:0000256" key="6">
    <source>
        <dbReference type="ARBA" id="ARBA00022989"/>
    </source>
</evidence>
<feature type="transmembrane region" description="Helical" evidence="12">
    <location>
        <begin position="203"/>
        <end position="222"/>
    </location>
</feature>
<evidence type="ECO:0000256" key="11">
    <source>
        <dbReference type="SAM" id="MobiDB-lite"/>
    </source>
</evidence>
<evidence type="ECO:0000313" key="13">
    <source>
        <dbReference type="EnsemblMetazoa" id="AEPI000404-PA"/>
    </source>
</evidence>
<feature type="transmembrane region" description="Helical" evidence="12">
    <location>
        <begin position="1415"/>
        <end position="1440"/>
    </location>
</feature>
<feature type="region of interest" description="Disordered" evidence="11">
    <location>
        <begin position="1343"/>
        <end position="1366"/>
    </location>
</feature>
<evidence type="ECO:0000256" key="3">
    <source>
        <dbReference type="ARBA" id="ARBA00022448"/>
    </source>
</evidence>
<feature type="transmembrane region" description="Helical" evidence="12">
    <location>
        <begin position="666"/>
        <end position="688"/>
    </location>
</feature>
<keyword evidence="10" id="KW-0739">Sodium transport</keyword>
<dbReference type="VEuPathDB" id="VectorBase:AEPI000404"/>
<proteinExistence type="inferred from homology"/>
<feature type="transmembrane region" description="Helical" evidence="12">
    <location>
        <begin position="173"/>
        <end position="197"/>
    </location>
</feature>
<feature type="transmembrane region" description="Helical" evidence="12">
    <location>
        <begin position="1312"/>
        <end position="1334"/>
    </location>
</feature>
<keyword evidence="14" id="KW-1185">Reference proteome</keyword>
<feature type="transmembrane region" description="Helical" evidence="12">
    <location>
        <begin position="1841"/>
        <end position="1862"/>
    </location>
</feature>
<dbReference type="Pfam" id="PF00474">
    <property type="entry name" value="SSF"/>
    <property type="match status" value="3"/>
</dbReference>
<dbReference type="STRING" id="199890.A0A182P0H2"/>
<feature type="transmembrane region" description="Helical" evidence="12">
    <location>
        <begin position="819"/>
        <end position="843"/>
    </location>
</feature>
<dbReference type="PROSITE" id="PS50283">
    <property type="entry name" value="NA_SOLUT_SYMP_3"/>
    <property type="match status" value="3"/>
</dbReference>
<feature type="transmembrane region" description="Helical" evidence="12">
    <location>
        <begin position="1610"/>
        <end position="1632"/>
    </location>
</feature>
<feature type="transmembrane region" description="Helical" evidence="12">
    <location>
        <begin position="969"/>
        <end position="992"/>
    </location>
</feature>
<keyword evidence="5 12" id="KW-0812">Transmembrane</keyword>
<evidence type="ECO:0000256" key="1">
    <source>
        <dbReference type="ARBA" id="ARBA00004651"/>
    </source>
</evidence>
<dbReference type="EnsemblMetazoa" id="AEPI000404-RA">
    <property type="protein sequence ID" value="AEPI000404-PA"/>
    <property type="gene ID" value="AEPI000404"/>
</dbReference>
<reference evidence="14" key="1">
    <citation type="submission" date="2013-03" db="EMBL/GenBank/DDBJ databases">
        <title>The Genome Sequence of Anopheles epiroticus epiroticus2.</title>
        <authorList>
            <consortium name="The Broad Institute Genomics Platform"/>
            <person name="Neafsey D.E."/>
            <person name="Howell P."/>
            <person name="Walker B."/>
            <person name="Young S.K."/>
            <person name="Zeng Q."/>
            <person name="Gargeya S."/>
            <person name="Fitzgerald M."/>
            <person name="Haas B."/>
            <person name="Abouelleil A."/>
            <person name="Allen A.W."/>
            <person name="Alvarado L."/>
            <person name="Arachchi H.M."/>
            <person name="Berlin A.M."/>
            <person name="Chapman S.B."/>
            <person name="Gainer-Dewar J."/>
            <person name="Goldberg J."/>
            <person name="Griggs A."/>
            <person name="Gujja S."/>
            <person name="Hansen M."/>
            <person name="Howarth C."/>
            <person name="Imamovic A."/>
            <person name="Ireland A."/>
            <person name="Larimer J."/>
            <person name="McCowan C."/>
            <person name="Murphy C."/>
            <person name="Pearson M."/>
            <person name="Poon T.W."/>
            <person name="Priest M."/>
            <person name="Roberts A."/>
            <person name="Saif S."/>
            <person name="Shea T."/>
            <person name="Sisk P."/>
            <person name="Sykes S."/>
            <person name="Wortman J."/>
            <person name="Nusbaum C."/>
            <person name="Birren B."/>
        </authorList>
    </citation>
    <scope>NUCLEOTIDE SEQUENCE [LARGE SCALE GENOMIC DNA]</scope>
    <source>
        <strain evidence="14">Epiroticus2</strain>
    </source>
</reference>
<dbReference type="GO" id="GO:0015293">
    <property type="term" value="F:symporter activity"/>
    <property type="evidence" value="ECO:0007669"/>
    <property type="project" value="TreeGrafter"/>
</dbReference>
<evidence type="ECO:0000256" key="10">
    <source>
        <dbReference type="ARBA" id="ARBA00023201"/>
    </source>
</evidence>
<protein>
    <recommendedName>
        <fullName evidence="15">Sodium-coupled monocarboxylate transporter 1</fullName>
    </recommendedName>
</protein>
<evidence type="ECO:0000256" key="4">
    <source>
        <dbReference type="ARBA" id="ARBA00022475"/>
    </source>
</evidence>
<feature type="transmembrane region" description="Helical" evidence="12">
    <location>
        <begin position="128"/>
        <end position="153"/>
    </location>
</feature>
<feature type="transmembrane region" description="Helical" evidence="12">
    <location>
        <begin position="556"/>
        <end position="576"/>
    </location>
</feature>
<feature type="transmembrane region" description="Helical" evidence="12">
    <location>
        <begin position="1670"/>
        <end position="1689"/>
    </location>
</feature>
<feature type="transmembrane region" description="Helical" evidence="12">
    <location>
        <begin position="323"/>
        <end position="345"/>
    </location>
</feature>
<reference evidence="13" key="2">
    <citation type="submission" date="2020-05" db="UniProtKB">
        <authorList>
            <consortium name="EnsemblMetazoa"/>
        </authorList>
    </citation>
    <scope>IDENTIFICATION</scope>
    <source>
        <strain evidence="13">Epiroticus2</strain>
    </source>
</reference>
<feature type="transmembrane region" description="Helical" evidence="12">
    <location>
        <begin position="849"/>
        <end position="871"/>
    </location>
</feature>
<feature type="transmembrane region" description="Helical" evidence="12">
    <location>
        <begin position="1099"/>
        <end position="1124"/>
    </location>
</feature>
<evidence type="ECO:0000313" key="14">
    <source>
        <dbReference type="Proteomes" id="UP000075885"/>
    </source>
</evidence>
<feature type="transmembrane region" description="Helical" evidence="12">
    <location>
        <begin position="284"/>
        <end position="302"/>
    </location>
</feature>
<feature type="transmembrane region" description="Helical" evidence="12">
    <location>
        <begin position="743"/>
        <end position="762"/>
    </location>
</feature>
<feature type="transmembrane region" description="Helical" evidence="12">
    <location>
        <begin position="1740"/>
        <end position="1765"/>
    </location>
</feature>
<keyword evidence="9 12" id="KW-0472">Membrane</keyword>
<feature type="transmembrane region" description="Helical" evidence="12">
    <location>
        <begin position="1490"/>
        <end position="1509"/>
    </location>
</feature>
<dbReference type="NCBIfam" id="TIGR00813">
    <property type="entry name" value="sss"/>
    <property type="match status" value="3"/>
</dbReference>
<feature type="transmembrane region" description="Helical" evidence="12">
    <location>
        <begin position="774"/>
        <end position="799"/>
    </location>
</feature>
<feature type="transmembrane region" description="Helical" evidence="12">
    <location>
        <begin position="1203"/>
        <end position="1225"/>
    </location>
</feature>
<feature type="transmembrane region" description="Helical" evidence="12">
    <location>
        <begin position="1461"/>
        <end position="1484"/>
    </location>
</feature>
<feature type="transmembrane region" description="Helical" evidence="12">
    <location>
        <begin position="1073"/>
        <end position="1093"/>
    </location>
</feature>
<dbReference type="InterPro" id="IPR051163">
    <property type="entry name" value="Sodium:Solute_Symporter_SSF"/>
</dbReference>
<feature type="transmembrane region" description="Helical" evidence="12">
    <location>
        <begin position="883"/>
        <end position="907"/>
    </location>
</feature>
<feature type="transmembrane region" description="Helical" evidence="12">
    <location>
        <begin position="1384"/>
        <end position="1403"/>
    </location>
</feature>
<keyword evidence="7" id="KW-0915">Sodium</keyword>
<feature type="transmembrane region" description="Helical" evidence="12">
    <location>
        <begin position="1772"/>
        <end position="1789"/>
    </location>
</feature>
<feature type="transmembrane region" description="Helical" evidence="12">
    <location>
        <begin position="1710"/>
        <end position="1734"/>
    </location>
</feature>
<feature type="transmembrane region" description="Helical" evidence="12">
    <location>
        <begin position="1029"/>
        <end position="1053"/>
    </location>
</feature>
<dbReference type="GO" id="GO:0005886">
    <property type="term" value="C:plasma membrane"/>
    <property type="evidence" value="ECO:0007669"/>
    <property type="project" value="UniProtKB-SubCell"/>
</dbReference>
<sequence length="1934" mass="209188">MASGRSTLAESLRELYQFSVVDYCMFGAMLLLSAACGIYFGFFKRNKGGDAETPESSSSDDESAHRTGTSGGSKRTKTTFGSSTMDEYLLGSRKLKAFPVAMSLVAGYISGVTILGTPAEIYNFGTQYWLIVIPILLMGVAVCSVYLPVFCSLKLNSSYEYLELRFNSSVRSIASVMFVIDELLFLPMIIYVPALAFNQVTGFNLYVIGAIVCVVCIFYTLLGGIKAVVFTDAWQVVVMFISVVVVVIIGTIAIGGPDVIWDRSVEGGRIDFFNFNPSMYERQTFWAVLIGGFFYWTSFNSVNQTMVQRYMSLPNLKKAKLSIAMFTVGMGVFVSVCCYAGLLLYGKYFECDPASVGLVTTDDQLFPHYVMESVGKLKGIPGLFIAGVFGAALSSLSVVLNSTSAVLLEDILKGLFRVNPSPFVANVFVRGSVVVLGLAAMGCLFIIEKLGGILSVATSLSAIAAGTTCGIFTLGMLVPWSNTKGALIGGVSGALLSGWVSLGSQFAGAAGEIVPHKLPVSVDGCIEDLVTNVTMVNPIYPDESGVFPLYRLSYHWITPIGVTTVLIVGTIVSFITGPRDLRHIDPELISPVIHRFLPQESFGNFGTASKSSTATPVIFCEEMQPHTNIASSAGAPYGSTVERNGQMESSRSTLLDSIRERYQFGVVDYCMFAAMLILSAACGIYFGFFKRSKAKGTPATESSDLDKETAPTVESAESKTTTKSPFGSSTIDEYLLGSRKLKAFPVAMSLVAGYISGVTILGTPAEIYNFGTQYWLIVVPIILTGVTVCTVYLPVFCSLKLNSSYEYLELRFNRHVRSIASVMFVIDQMLFLPMIIYVPALAFNQVTGLNLYMIGAIVSVVCIFYTLLGGIKAVVFTDAWQVVVMFISVVVVVVIGTIAIGGISVIWDRSVEGGRIDFFNMNPSLYGRQTFWAVLIGGFFYWTSFNSVNQTMVQRYMSLPNLKTARLSIALFTVAIGVFVSVCCYAGLLLYAKYYDCDPASVGLVTTNDQLFPHYVMESVGHLRGMPGLFIAGVFGAALSSMSVILNSVSAVLLEDVVRGLFRMNPSPLTANIFVRCCVVILGLTALGCLFIIDKLDGILIVSATLAAIANGTTGGIFSLGMLVPWSNTKGALFGGIAGALLSGWISLGNQIASGAGEIVARKLPVSVEGCIEELLANNVTMVDPIYPDESGVFPLYRLSYHWITPIGFLTVMIVGSVVSFVTGARDLRHIDPELISPVIHRLLPVESFSYFGTANKNATIFSEEMQAQANVSAEGSDPCCMAKNLRQQIDKMSSHRSTMSDSIREMYQFSVIDYCMFGGMLILSAACGIYYGFFKRTTSDSSRESEDEQDHLPEEGAPAKKPTNTFGSATIDEYLLGSRRLKAFPVAMSLLAGYISGVTILGTPAEIYNFGTQYWLIALPILLMGVAVCTIYLPVFCSLKLNSSYEYLELRFNPYVRSMASVMFVINQMLFLPMVIYVPALAFNQVTGFNIYVIGAIVCVVCIFYTLLGGIKAVVFTDAWQVVVMFISVVVVVIIGTIALGGPSVIWDRAVEGGRIDFFNFNPSMYERQTFWAVLIGGFFYWTSFNAVNQTMVQRYMSLPNLKTAKFSIYMFVVGTGIFVSVCCYTGLLLYGKYYDCDPASVGLVTTSDQLFPHYVMESVGHLRGMPGLFIAGVFGAALSSLSVILNTTSGVLLEDILKGLFRVTPSSLVANIVVRGSVVVLGLAAMGCLFIVDKLDGILIVSATLAAIGNGTTGGIFTLGMLVPWSNTKGALFGGIAGALLSGWISLGSQFASAAGEIVPHKLPVSVDGCIAELITNTTNANPIYPDESGVFPLYRLSYHWITPIGVTTVLIVGTIVSFLTGPRDLRHIDPELISPVIHRFLPRESFSYFGTANKGHTSYSEEMQTQTNIPVESSIPYGAANGQNKSSKGIN</sequence>